<protein>
    <recommendedName>
        <fullName evidence="1">Reverse transcriptase domain-containing protein</fullName>
    </recommendedName>
</protein>
<dbReference type="Gene3D" id="3.30.70.270">
    <property type="match status" value="1"/>
</dbReference>
<dbReference type="Pfam" id="PF00078">
    <property type="entry name" value="RVT_1"/>
    <property type="match status" value="1"/>
</dbReference>
<evidence type="ECO:0000259" key="1">
    <source>
        <dbReference type="Pfam" id="PF00078"/>
    </source>
</evidence>
<organism evidence="2">
    <name type="scientific">Sesamum radiatum</name>
    <name type="common">Black benniseed</name>
    <dbReference type="NCBI Taxonomy" id="300843"/>
    <lineage>
        <taxon>Eukaryota</taxon>
        <taxon>Viridiplantae</taxon>
        <taxon>Streptophyta</taxon>
        <taxon>Embryophyta</taxon>
        <taxon>Tracheophyta</taxon>
        <taxon>Spermatophyta</taxon>
        <taxon>Magnoliopsida</taxon>
        <taxon>eudicotyledons</taxon>
        <taxon>Gunneridae</taxon>
        <taxon>Pentapetalae</taxon>
        <taxon>asterids</taxon>
        <taxon>lamiids</taxon>
        <taxon>Lamiales</taxon>
        <taxon>Pedaliaceae</taxon>
        <taxon>Sesamum</taxon>
    </lineage>
</organism>
<name>A0AAW2Q211_SESRA</name>
<dbReference type="PANTHER" id="PTHR24559">
    <property type="entry name" value="TRANSPOSON TY3-I GAG-POL POLYPROTEIN"/>
    <property type="match status" value="1"/>
</dbReference>
<accession>A0AAW2Q211</accession>
<dbReference type="InterPro" id="IPR000477">
    <property type="entry name" value="RT_dom"/>
</dbReference>
<feature type="domain" description="Reverse transcriptase" evidence="1">
    <location>
        <begin position="42"/>
        <end position="145"/>
    </location>
</feature>
<gene>
    <name evidence="2" type="ORF">Sradi_3859500</name>
</gene>
<dbReference type="Gene3D" id="3.10.10.10">
    <property type="entry name" value="HIV Type 1 Reverse Transcriptase, subunit A, domain 1"/>
    <property type="match status" value="1"/>
</dbReference>
<reference evidence="2" key="1">
    <citation type="submission" date="2020-06" db="EMBL/GenBank/DDBJ databases">
        <authorList>
            <person name="Li T."/>
            <person name="Hu X."/>
            <person name="Zhang T."/>
            <person name="Song X."/>
            <person name="Zhang H."/>
            <person name="Dai N."/>
            <person name="Sheng W."/>
            <person name="Hou X."/>
            <person name="Wei L."/>
        </authorList>
    </citation>
    <scope>NUCLEOTIDE SEQUENCE</scope>
    <source>
        <strain evidence="2">G02</strain>
        <tissue evidence="2">Leaf</tissue>
    </source>
</reference>
<proteinExistence type="predicted"/>
<evidence type="ECO:0000313" key="2">
    <source>
        <dbReference type="EMBL" id="KAL0361750.1"/>
    </source>
</evidence>
<dbReference type="InterPro" id="IPR043502">
    <property type="entry name" value="DNA/RNA_pol_sf"/>
</dbReference>
<dbReference type="InterPro" id="IPR053134">
    <property type="entry name" value="RNA-dir_DNA_polymerase"/>
</dbReference>
<dbReference type="CDD" id="cd01647">
    <property type="entry name" value="RT_LTR"/>
    <property type="match status" value="1"/>
</dbReference>
<sequence>MPTKRYPHAHKEIMAVMISGMLQEWIIHPSTSPFSSPVLLVTKKDRSLRFCVDYHALKSITVKDHFPIRVVDEILDELHRAAILTKLDLKAAYHQVHVASEDVHKTTCRIIDDHFEFLAILFSLFNASSTFQVIMNNNFCPLLGRYVSVVFDI</sequence>
<dbReference type="EMBL" id="JACGWJ010000016">
    <property type="protein sequence ID" value="KAL0361750.1"/>
    <property type="molecule type" value="Genomic_DNA"/>
</dbReference>
<dbReference type="PANTHER" id="PTHR24559:SF434">
    <property type="entry name" value="RNA-DIRECTED DNA POLYMERASE HOMOLOG"/>
    <property type="match status" value="1"/>
</dbReference>
<dbReference type="SUPFAM" id="SSF56672">
    <property type="entry name" value="DNA/RNA polymerases"/>
    <property type="match status" value="1"/>
</dbReference>
<dbReference type="AlphaFoldDB" id="A0AAW2Q211"/>
<reference evidence="2" key="2">
    <citation type="journal article" date="2024" name="Plant">
        <title>Genomic evolution and insights into agronomic trait innovations of Sesamum species.</title>
        <authorList>
            <person name="Miao H."/>
            <person name="Wang L."/>
            <person name="Qu L."/>
            <person name="Liu H."/>
            <person name="Sun Y."/>
            <person name="Le M."/>
            <person name="Wang Q."/>
            <person name="Wei S."/>
            <person name="Zheng Y."/>
            <person name="Lin W."/>
            <person name="Duan Y."/>
            <person name="Cao H."/>
            <person name="Xiong S."/>
            <person name="Wang X."/>
            <person name="Wei L."/>
            <person name="Li C."/>
            <person name="Ma Q."/>
            <person name="Ju M."/>
            <person name="Zhao R."/>
            <person name="Li G."/>
            <person name="Mu C."/>
            <person name="Tian Q."/>
            <person name="Mei H."/>
            <person name="Zhang T."/>
            <person name="Gao T."/>
            <person name="Zhang H."/>
        </authorList>
    </citation>
    <scope>NUCLEOTIDE SEQUENCE</scope>
    <source>
        <strain evidence="2">G02</strain>
    </source>
</reference>
<comment type="caution">
    <text evidence="2">The sequence shown here is derived from an EMBL/GenBank/DDBJ whole genome shotgun (WGS) entry which is preliminary data.</text>
</comment>
<dbReference type="InterPro" id="IPR043128">
    <property type="entry name" value="Rev_trsase/Diguanyl_cyclase"/>
</dbReference>